<evidence type="ECO:0000313" key="3">
    <source>
        <dbReference type="EMBL" id="OGY29352.1"/>
    </source>
</evidence>
<dbReference type="PANTHER" id="PTHR21666">
    <property type="entry name" value="PEPTIDASE-RELATED"/>
    <property type="match status" value="1"/>
</dbReference>
<dbReference type="EMBL" id="MHCZ01000035">
    <property type="protein sequence ID" value="OGY29352.1"/>
    <property type="molecule type" value="Genomic_DNA"/>
</dbReference>
<accession>A0A1G1WNN2</accession>
<feature type="transmembrane region" description="Helical" evidence="1">
    <location>
        <begin position="40"/>
        <end position="58"/>
    </location>
</feature>
<reference evidence="3 4" key="1">
    <citation type="journal article" date="2016" name="Nat. Commun.">
        <title>Thousands of microbial genomes shed light on interconnected biogeochemical processes in an aquifer system.</title>
        <authorList>
            <person name="Anantharaman K."/>
            <person name="Brown C.T."/>
            <person name="Hug L.A."/>
            <person name="Sharon I."/>
            <person name="Castelle C.J."/>
            <person name="Probst A.J."/>
            <person name="Thomas B.C."/>
            <person name="Singh A."/>
            <person name="Wilkins M.J."/>
            <person name="Karaoz U."/>
            <person name="Brodie E.L."/>
            <person name="Williams K.H."/>
            <person name="Hubbard S.S."/>
            <person name="Banfield J.F."/>
        </authorList>
    </citation>
    <scope>NUCLEOTIDE SEQUENCE [LARGE SCALE GENOMIC DNA]</scope>
</reference>
<evidence type="ECO:0000259" key="2">
    <source>
        <dbReference type="Pfam" id="PF01551"/>
    </source>
</evidence>
<evidence type="ECO:0000313" key="4">
    <source>
        <dbReference type="Proteomes" id="UP000178068"/>
    </source>
</evidence>
<keyword evidence="1" id="KW-0472">Membrane</keyword>
<dbReference type="InterPro" id="IPR016047">
    <property type="entry name" value="M23ase_b-sheet_dom"/>
</dbReference>
<sequence length="209" mass="22871">MLKKDFKNPGYDTHAVVQDALSTLPLLVKIYTYAGKKLKVWFKPTLVAMLMGVAFFFLQKNTSVAITPKAGSNLNQLPVIKETIVSGHNPAFQRPVTGEVSQRFWFSHQAIDIPEPTGTNVFPIADGMVEFAGWDTHGSGYLVTVRHEDGFSSHYAHLSKILVVIGSKVTLANAIGTVGSTGKATGSHLHLEMYSDGRLVDPENYLPKD</sequence>
<dbReference type="CDD" id="cd12797">
    <property type="entry name" value="M23_peptidase"/>
    <property type="match status" value="1"/>
</dbReference>
<dbReference type="Pfam" id="PF01551">
    <property type="entry name" value="Peptidase_M23"/>
    <property type="match status" value="1"/>
</dbReference>
<proteinExistence type="predicted"/>
<dbReference type="InterPro" id="IPR050570">
    <property type="entry name" value="Cell_wall_metabolism_enzyme"/>
</dbReference>
<gene>
    <name evidence="3" type="ORF">A3F35_00260</name>
</gene>
<keyword evidence="1" id="KW-1133">Transmembrane helix</keyword>
<dbReference type="STRING" id="1802603.A3F35_00260"/>
<dbReference type="PANTHER" id="PTHR21666:SF270">
    <property type="entry name" value="MUREIN HYDROLASE ACTIVATOR ENVC"/>
    <property type="match status" value="1"/>
</dbReference>
<organism evidence="3 4">
    <name type="scientific">Candidatus Woykebacteria bacterium RIFCSPHIGHO2_12_FULL_45_10</name>
    <dbReference type="NCBI Taxonomy" id="1802603"/>
    <lineage>
        <taxon>Bacteria</taxon>
        <taxon>Candidatus Woykeibacteriota</taxon>
    </lineage>
</organism>
<dbReference type="InterPro" id="IPR011055">
    <property type="entry name" value="Dup_hybrid_motif"/>
</dbReference>
<dbReference type="Gene3D" id="2.70.70.10">
    <property type="entry name" value="Glucose Permease (Domain IIA)"/>
    <property type="match status" value="1"/>
</dbReference>
<dbReference type="AlphaFoldDB" id="A0A1G1WNN2"/>
<dbReference type="GO" id="GO:0004222">
    <property type="term" value="F:metalloendopeptidase activity"/>
    <property type="evidence" value="ECO:0007669"/>
    <property type="project" value="TreeGrafter"/>
</dbReference>
<feature type="domain" description="M23ase beta-sheet core" evidence="2">
    <location>
        <begin position="107"/>
        <end position="202"/>
    </location>
</feature>
<protein>
    <recommendedName>
        <fullName evidence="2">M23ase beta-sheet core domain-containing protein</fullName>
    </recommendedName>
</protein>
<evidence type="ECO:0000256" key="1">
    <source>
        <dbReference type="SAM" id="Phobius"/>
    </source>
</evidence>
<comment type="caution">
    <text evidence="3">The sequence shown here is derived from an EMBL/GenBank/DDBJ whole genome shotgun (WGS) entry which is preliminary data.</text>
</comment>
<keyword evidence="1" id="KW-0812">Transmembrane</keyword>
<dbReference type="Proteomes" id="UP000178068">
    <property type="component" value="Unassembled WGS sequence"/>
</dbReference>
<name>A0A1G1WNN2_9BACT</name>
<dbReference type="SUPFAM" id="SSF51261">
    <property type="entry name" value="Duplicated hybrid motif"/>
    <property type="match status" value="1"/>
</dbReference>